<dbReference type="Proteomes" id="UP000782843">
    <property type="component" value="Unassembled WGS sequence"/>
</dbReference>
<reference evidence="1" key="1">
    <citation type="submission" date="2020-04" db="EMBL/GenBank/DDBJ databases">
        <authorList>
            <person name="Zhang T."/>
        </authorList>
    </citation>
    <scope>NUCLEOTIDE SEQUENCE</scope>
    <source>
        <strain evidence="1">HKST-UBA10</strain>
    </source>
</reference>
<reference evidence="1" key="2">
    <citation type="journal article" date="2021" name="Microbiome">
        <title>Successional dynamics and alternative stable states in a saline activated sludge microbial community over 9 years.</title>
        <authorList>
            <person name="Wang Y."/>
            <person name="Ye J."/>
            <person name="Ju F."/>
            <person name="Liu L."/>
            <person name="Boyd J.A."/>
            <person name="Deng Y."/>
            <person name="Parks D.H."/>
            <person name="Jiang X."/>
            <person name="Yin X."/>
            <person name="Woodcroft B.J."/>
            <person name="Tyson G.W."/>
            <person name="Hugenholtz P."/>
            <person name="Polz M.F."/>
            <person name="Zhang T."/>
        </authorList>
    </citation>
    <scope>NUCLEOTIDE SEQUENCE</scope>
    <source>
        <strain evidence="1">HKST-UBA10</strain>
    </source>
</reference>
<evidence type="ECO:0000313" key="1">
    <source>
        <dbReference type="EMBL" id="MCA9381901.1"/>
    </source>
</evidence>
<evidence type="ECO:0000313" key="2">
    <source>
        <dbReference type="Proteomes" id="UP000782843"/>
    </source>
</evidence>
<protein>
    <submittedName>
        <fullName evidence="1">Uncharacterized protein</fullName>
    </submittedName>
</protein>
<proteinExistence type="predicted"/>
<organism evidence="1 2">
    <name type="scientific">Candidatus Dojkabacteria bacterium</name>
    <dbReference type="NCBI Taxonomy" id="2099670"/>
    <lineage>
        <taxon>Bacteria</taxon>
        <taxon>Candidatus Dojkabacteria</taxon>
    </lineage>
</organism>
<gene>
    <name evidence="1" type="ORF">KC660_00655</name>
</gene>
<accession>A0A955L380</accession>
<name>A0A955L380_9BACT</name>
<dbReference type="EMBL" id="JAGQLG010000022">
    <property type="protein sequence ID" value="MCA9381901.1"/>
    <property type="molecule type" value="Genomic_DNA"/>
</dbReference>
<comment type="caution">
    <text evidence="1">The sequence shown here is derived from an EMBL/GenBank/DDBJ whole genome shotgun (WGS) entry which is preliminary data.</text>
</comment>
<dbReference type="AlphaFoldDB" id="A0A955L380"/>
<sequence>MEIYKYGTNSIFVKDGSSSFVILNEDGLAKKITGLEPTMVINCVKDKFADVTVIDSPGEYEIGGVYVETLMFEEKSKLMLIEYEDVVMVYLDCNPNELSQAILDKVASANIVFAVMSADSKEMLNSVVDLVNEVEPEIFIPIGDESLQSTLPASFGNKEIQPEKKLKIKSSEVGNDDSVTSLYLLKSS</sequence>